<organism evidence="8 9">
    <name type="scientific">Pedobacter lusitanus</name>
    <dbReference type="NCBI Taxonomy" id="1503925"/>
    <lineage>
        <taxon>Bacteria</taxon>
        <taxon>Pseudomonadati</taxon>
        <taxon>Bacteroidota</taxon>
        <taxon>Sphingobacteriia</taxon>
        <taxon>Sphingobacteriales</taxon>
        <taxon>Sphingobacteriaceae</taxon>
        <taxon>Pedobacter</taxon>
    </lineage>
</organism>
<dbReference type="GO" id="GO:0004560">
    <property type="term" value="F:alpha-L-fucosidase activity"/>
    <property type="evidence" value="ECO:0007669"/>
    <property type="project" value="InterPro"/>
</dbReference>
<protein>
    <recommendedName>
        <fullName evidence="2">alpha-L-fucosidase</fullName>
        <ecNumber evidence="2">3.2.1.51</ecNumber>
    </recommendedName>
</protein>
<dbReference type="Pfam" id="PF01120">
    <property type="entry name" value="Alpha_L_fucos"/>
    <property type="match status" value="1"/>
</dbReference>
<keyword evidence="5" id="KW-0326">Glycosidase</keyword>
<dbReference type="EMBL" id="JXRA01000082">
    <property type="protein sequence ID" value="KIO75802.1"/>
    <property type="molecule type" value="Genomic_DNA"/>
</dbReference>
<evidence type="ECO:0000259" key="7">
    <source>
        <dbReference type="PROSITE" id="PS50022"/>
    </source>
</evidence>
<proteinExistence type="inferred from homology"/>
<accession>A0A0D0GEU2</accession>
<dbReference type="Pfam" id="PF00754">
    <property type="entry name" value="F5_F8_type_C"/>
    <property type="match status" value="2"/>
</dbReference>
<dbReference type="PANTHER" id="PTHR10030:SF37">
    <property type="entry name" value="ALPHA-L-FUCOSIDASE-RELATED"/>
    <property type="match status" value="1"/>
</dbReference>
<dbReference type="SMART" id="SM00812">
    <property type="entry name" value="Alpha_L_fucos"/>
    <property type="match status" value="1"/>
</dbReference>
<comment type="caution">
    <text evidence="8">The sequence shown here is derived from an EMBL/GenBank/DDBJ whole genome shotgun (WGS) entry which is preliminary data.</text>
</comment>
<name>A0A0D0GEU2_9SPHI</name>
<dbReference type="PROSITE" id="PS50022">
    <property type="entry name" value="FA58C_3"/>
    <property type="match status" value="1"/>
</dbReference>
<feature type="chain" id="PRO_5002227422" description="alpha-L-fucosidase" evidence="6">
    <location>
        <begin position="20"/>
        <end position="642"/>
    </location>
</feature>
<comment type="similarity">
    <text evidence="1">Belongs to the glycosyl hydrolase 29 family.</text>
</comment>
<dbReference type="InterPro" id="IPR000933">
    <property type="entry name" value="Glyco_hydro_29"/>
</dbReference>
<gene>
    <name evidence="8" type="ORF">TH53_18595</name>
</gene>
<dbReference type="AlphaFoldDB" id="A0A0D0GEU2"/>
<dbReference type="SUPFAM" id="SSF49785">
    <property type="entry name" value="Galactose-binding domain-like"/>
    <property type="match status" value="2"/>
</dbReference>
<dbReference type="InterPro" id="IPR057739">
    <property type="entry name" value="Glyco_hydro_29_N"/>
</dbReference>
<dbReference type="GO" id="GO:0006004">
    <property type="term" value="P:fucose metabolic process"/>
    <property type="evidence" value="ECO:0007669"/>
    <property type="project" value="TreeGrafter"/>
</dbReference>
<evidence type="ECO:0000256" key="4">
    <source>
        <dbReference type="ARBA" id="ARBA00022801"/>
    </source>
</evidence>
<dbReference type="InterPro" id="IPR008979">
    <property type="entry name" value="Galactose-bd-like_sf"/>
</dbReference>
<dbReference type="GO" id="GO:0016139">
    <property type="term" value="P:glycoside catabolic process"/>
    <property type="evidence" value="ECO:0007669"/>
    <property type="project" value="TreeGrafter"/>
</dbReference>
<reference evidence="8 9" key="1">
    <citation type="submission" date="2015-01" db="EMBL/GenBank/DDBJ databases">
        <title>Draft genome sequence of Pedobacter sp. NL19 isolated from sludge of an effluent treatment pond in an abandoned uranium mine.</title>
        <authorList>
            <person name="Santos T."/>
            <person name="Caetano T."/>
            <person name="Covas C."/>
            <person name="Cruz A."/>
            <person name="Mendo S."/>
        </authorList>
    </citation>
    <scope>NUCLEOTIDE SEQUENCE [LARGE SCALE GENOMIC DNA]</scope>
    <source>
        <strain evidence="8 9">NL19</strain>
    </source>
</reference>
<evidence type="ECO:0000313" key="8">
    <source>
        <dbReference type="EMBL" id="KIO75802.1"/>
    </source>
</evidence>
<keyword evidence="4" id="KW-0378">Hydrolase</keyword>
<evidence type="ECO:0000256" key="6">
    <source>
        <dbReference type="SAM" id="SignalP"/>
    </source>
</evidence>
<dbReference type="STRING" id="1503925.TH53_18595"/>
<dbReference type="EC" id="3.2.1.51" evidence="2"/>
<dbReference type="Proteomes" id="UP000032049">
    <property type="component" value="Unassembled WGS sequence"/>
</dbReference>
<keyword evidence="9" id="KW-1185">Reference proteome</keyword>
<evidence type="ECO:0000256" key="2">
    <source>
        <dbReference type="ARBA" id="ARBA00012662"/>
    </source>
</evidence>
<evidence type="ECO:0000256" key="3">
    <source>
        <dbReference type="ARBA" id="ARBA00022729"/>
    </source>
</evidence>
<evidence type="ECO:0000256" key="5">
    <source>
        <dbReference type="ARBA" id="ARBA00023295"/>
    </source>
</evidence>
<evidence type="ECO:0000313" key="9">
    <source>
        <dbReference type="Proteomes" id="UP000032049"/>
    </source>
</evidence>
<dbReference type="SUPFAM" id="SSF51445">
    <property type="entry name" value="(Trans)glycosidases"/>
    <property type="match status" value="1"/>
</dbReference>
<feature type="domain" description="F5/8 type C" evidence="7">
    <location>
        <begin position="528"/>
        <end position="641"/>
    </location>
</feature>
<evidence type="ECO:0000256" key="1">
    <source>
        <dbReference type="ARBA" id="ARBA00007951"/>
    </source>
</evidence>
<dbReference type="GO" id="GO:0005764">
    <property type="term" value="C:lysosome"/>
    <property type="evidence" value="ECO:0007669"/>
    <property type="project" value="TreeGrafter"/>
</dbReference>
<dbReference type="Gene3D" id="2.60.120.260">
    <property type="entry name" value="Galactose-binding domain-like"/>
    <property type="match status" value="2"/>
</dbReference>
<dbReference type="InterPro" id="IPR017853">
    <property type="entry name" value="GH"/>
</dbReference>
<keyword evidence="3 6" id="KW-0732">Signal</keyword>
<sequence length="642" mass="72368">MKRLTTLLLPLLFFLNTYSQTTPPVPYGPLPSKAQLSWHETELYAMVCYGLNTYTDKEWGYGDVDPALFNPTAFDAGQIASTLKEAGFKGLLLVAKHHDGFCLWPTRSTSYSIAASSWMKGKGDMVRSFEIAARQNGLSFGIYNSPWDRNSAVYGKPSYLPIYKKQLEELHTNYGPLFISWYDGANGGDGYYGGAKESRTIDRKTYYNWDKNWKIVRKLQPRAVIFSDIGLDVRWVGNESGFAGETSWATFTPKGEKDVNKPAPGESRYQEAPVGNRDGQFWMPAECDVPLRPGWYYHASQDTLVKSPYELFDIYFKSVGRGAALDLGVAPDKRGILHENDVIALKGFGKLLKETFSGNLLEKAMISASNTRGGAQAQYGPENLLDNNKKTYWATDDQITTPQFTIQLNRNQRFNIIRLREEITLGQRVEAFAVDIWKNNAWQEISKATSIGAQRLIRLPYFITTDRIRVRILSSPVCPVLSEFAIFAEPESSLFHQAKTTKNKPDKHKKDWHILSAPGADNPAVLIDNNATIWQGPFNRTNTSANAIVVDLNEQREISGLIFTPPNEAFSKGITDRYQISLSTDGTNWKDEITGEFGNIKANPIQQRISLPHQTTARFIRFIPLHITDESNFIRIAELGIY</sequence>
<feature type="signal peptide" evidence="6">
    <location>
        <begin position="1"/>
        <end position="19"/>
    </location>
</feature>
<dbReference type="PANTHER" id="PTHR10030">
    <property type="entry name" value="ALPHA-L-FUCOSIDASE"/>
    <property type="match status" value="1"/>
</dbReference>
<dbReference type="Gene3D" id="3.20.20.80">
    <property type="entry name" value="Glycosidases"/>
    <property type="match status" value="1"/>
</dbReference>
<dbReference type="InterPro" id="IPR000421">
    <property type="entry name" value="FA58C"/>
</dbReference>